<dbReference type="RefSeq" id="WP_166377998.1">
    <property type="nucleotide sequence ID" value="NZ_BAAATT010000007.1"/>
</dbReference>
<dbReference type="AlphaFoldDB" id="A0A8J3PGR9"/>
<reference evidence="2" key="1">
    <citation type="submission" date="2021-01" db="EMBL/GenBank/DDBJ databases">
        <title>Whole genome shotgun sequence of Catellatospora methionotrophica NBRC 14553.</title>
        <authorList>
            <person name="Komaki H."/>
            <person name="Tamura T."/>
        </authorList>
    </citation>
    <scope>NUCLEOTIDE SEQUENCE</scope>
    <source>
        <strain evidence="2">NBRC 14553</strain>
    </source>
</reference>
<feature type="region of interest" description="Disordered" evidence="1">
    <location>
        <begin position="57"/>
        <end position="88"/>
    </location>
</feature>
<evidence type="ECO:0000313" key="2">
    <source>
        <dbReference type="EMBL" id="GIG14606.1"/>
    </source>
</evidence>
<dbReference type="Proteomes" id="UP000660339">
    <property type="component" value="Unassembled WGS sequence"/>
</dbReference>
<feature type="compositionally biased region" description="Low complexity" evidence="1">
    <location>
        <begin position="59"/>
        <end position="88"/>
    </location>
</feature>
<protein>
    <submittedName>
        <fullName evidence="2">Uncharacterized protein</fullName>
    </submittedName>
</protein>
<sequence length="268" mass="27673">MSNLSSPRIARTSRIVTPARSVGSRVGAAITTAALLLGGSACASKKAADDPTFETKLEPSATLSAPASTPPSATASARPATSTAPATGPAITRLSVTGIRCDEFTDAGGWIGYVDVTWALTRGDNVQLYGPKSNDFLGGYDAASTSATFQMVCEPNTSFLIRAVPQKGSTAGSRRTYTGKWPNSPRTTKLTVTRGSCVIGLGDFTVNWTTQGADGVRIEVNGNSFPAGASGSKTLTNQTCGAGKAYPVRVVAYRGTSAGGYRETTLTW</sequence>
<evidence type="ECO:0000256" key="1">
    <source>
        <dbReference type="SAM" id="MobiDB-lite"/>
    </source>
</evidence>
<comment type="caution">
    <text evidence="2">The sequence shown here is derived from an EMBL/GenBank/DDBJ whole genome shotgun (WGS) entry which is preliminary data.</text>
</comment>
<accession>A0A8J3PGR9</accession>
<keyword evidence="3" id="KW-1185">Reference proteome</keyword>
<name>A0A8J3PGR9_9ACTN</name>
<organism evidence="2 3">
    <name type="scientific">Catellatospora methionotrophica</name>
    <dbReference type="NCBI Taxonomy" id="121620"/>
    <lineage>
        <taxon>Bacteria</taxon>
        <taxon>Bacillati</taxon>
        <taxon>Actinomycetota</taxon>
        <taxon>Actinomycetes</taxon>
        <taxon>Micromonosporales</taxon>
        <taxon>Micromonosporaceae</taxon>
        <taxon>Catellatospora</taxon>
    </lineage>
</organism>
<dbReference type="EMBL" id="BONJ01000016">
    <property type="protein sequence ID" value="GIG14606.1"/>
    <property type="molecule type" value="Genomic_DNA"/>
</dbReference>
<proteinExistence type="predicted"/>
<gene>
    <name evidence="2" type="ORF">Cme02nite_29380</name>
</gene>
<evidence type="ECO:0000313" key="3">
    <source>
        <dbReference type="Proteomes" id="UP000660339"/>
    </source>
</evidence>